<dbReference type="SMART" id="SM00448">
    <property type="entry name" value="REC"/>
    <property type="match status" value="1"/>
</dbReference>
<evidence type="ECO:0000313" key="7">
    <source>
        <dbReference type="EMBL" id="ABO67145.1"/>
    </source>
</evidence>
<feature type="modified residue" description="4-aspartylphosphate" evidence="4">
    <location>
        <position position="57"/>
    </location>
</feature>
<dbReference type="Pfam" id="PF12833">
    <property type="entry name" value="HTH_18"/>
    <property type="match status" value="1"/>
</dbReference>
<feature type="domain" description="Response regulatory" evidence="6">
    <location>
        <begin position="5"/>
        <end position="122"/>
    </location>
</feature>
<keyword evidence="2" id="KW-0238">DNA-binding</keyword>
<evidence type="ECO:0000256" key="1">
    <source>
        <dbReference type="ARBA" id="ARBA00023015"/>
    </source>
</evidence>
<dbReference type="PROSITE" id="PS50110">
    <property type="entry name" value="RESPONSE_REGULATORY"/>
    <property type="match status" value="1"/>
</dbReference>
<accession>A4IP91</accession>
<dbReference type="GeneID" id="87624054"/>
<dbReference type="Proteomes" id="UP000001578">
    <property type="component" value="Chromosome"/>
</dbReference>
<dbReference type="PROSITE" id="PS01124">
    <property type="entry name" value="HTH_ARAC_FAMILY_2"/>
    <property type="match status" value="1"/>
</dbReference>
<dbReference type="GO" id="GO:0003700">
    <property type="term" value="F:DNA-binding transcription factor activity"/>
    <property type="evidence" value="ECO:0007669"/>
    <property type="project" value="InterPro"/>
</dbReference>
<dbReference type="eggNOG" id="COG4977">
    <property type="taxonomic scope" value="Bacteria"/>
</dbReference>
<dbReference type="InterPro" id="IPR018060">
    <property type="entry name" value="HTH_AraC"/>
</dbReference>
<dbReference type="Gene3D" id="1.10.10.60">
    <property type="entry name" value="Homeodomain-like"/>
    <property type="match status" value="2"/>
</dbReference>
<dbReference type="SMART" id="SM00342">
    <property type="entry name" value="HTH_ARAC"/>
    <property type="match status" value="1"/>
</dbReference>
<evidence type="ECO:0000313" key="8">
    <source>
        <dbReference type="Proteomes" id="UP000001578"/>
    </source>
</evidence>
<dbReference type="AlphaFoldDB" id="A4IP91"/>
<keyword evidence="4" id="KW-0597">Phosphoprotein</keyword>
<dbReference type="InterPro" id="IPR018062">
    <property type="entry name" value="HTH_AraC-typ_CS"/>
</dbReference>
<evidence type="ECO:0000259" key="6">
    <source>
        <dbReference type="PROSITE" id="PS50110"/>
    </source>
</evidence>
<evidence type="ECO:0000256" key="2">
    <source>
        <dbReference type="ARBA" id="ARBA00023125"/>
    </source>
</evidence>
<feature type="domain" description="HTH araC/xylS-type" evidence="5">
    <location>
        <begin position="157"/>
        <end position="255"/>
    </location>
</feature>
<dbReference type="HOGENOM" id="CLU_000445_5_1_9"/>
<dbReference type="Pfam" id="PF00072">
    <property type="entry name" value="Response_reg"/>
    <property type="match status" value="1"/>
</dbReference>
<dbReference type="PRINTS" id="PR00032">
    <property type="entry name" value="HTHARAC"/>
</dbReference>
<dbReference type="KEGG" id="gtn:GTNG_1781"/>
<evidence type="ECO:0000256" key="3">
    <source>
        <dbReference type="ARBA" id="ARBA00023163"/>
    </source>
</evidence>
<dbReference type="InterPro" id="IPR020449">
    <property type="entry name" value="Tscrpt_reg_AraC-type_HTH"/>
</dbReference>
<dbReference type="SUPFAM" id="SSF52172">
    <property type="entry name" value="CheY-like"/>
    <property type="match status" value="1"/>
</dbReference>
<keyword evidence="1" id="KW-0805">Transcription regulation</keyword>
<gene>
    <name evidence="7" type="ordered locus">GTNG_1781</name>
</gene>
<dbReference type="eggNOG" id="COG4753">
    <property type="taxonomic scope" value="Bacteria"/>
</dbReference>
<dbReference type="InterPro" id="IPR001789">
    <property type="entry name" value="Sig_transdc_resp-reg_receiver"/>
</dbReference>
<dbReference type="PANTHER" id="PTHR43280">
    <property type="entry name" value="ARAC-FAMILY TRANSCRIPTIONAL REGULATOR"/>
    <property type="match status" value="1"/>
</dbReference>
<proteinExistence type="predicted"/>
<dbReference type="PANTHER" id="PTHR43280:SF28">
    <property type="entry name" value="HTH-TYPE TRANSCRIPTIONAL ACTIVATOR RHAS"/>
    <property type="match status" value="1"/>
</dbReference>
<dbReference type="GO" id="GO:0000160">
    <property type="term" value="P:phosphorelay signal transduction system"/>
    <property type="evidence" value="ECO:0007669"/>
    <property type="project" value="InterPro"/>
</dbReference>
<keyword evidence="3" id="KW-0804">Transcription</keyword>
<dbReference type="CDD" id="cd17536">
    <property type="entry name" value="REC_YesN-like"/>
    <property type="match status" value="1"/>
</dbReference>
<dbReference type="GO" id="GO:0043565">
    <property type="term" value="F:sequence-specific DNA binding"/>
    <property type="evidence" value="ECO:0007669"/>
    <property type="project" value="InterPro"/>
</dbReference>
<dbReference type="Gene3D" id="3.40.50.2300">
    <property type="match status" value="1"/>
</dbReference>
<dbReference type="RefSeq" id="WP_008880056.1">
    <property type="nucleotide sequence ID" value="NC_009328.1"/>
</dbReference>
<dbReference type="EMBL" id="CP000557">
    <property type="protein sequence ID" value="ABO67145.1"/>
    <property type="molecule type" value="Genomic_DNA"/>
</dbReference>
<dbReference type="PROSITE" id="PS00041">
    <property type="entry name" value="HTH_ARAC_FAMILY_1"/>
    <property type="match status" value="1"/>
</dbReference>
<dbReference type="InterPro" id="IPR011006">
    <property type="entry name" value="CheY-like_superfamily"/>
</dbReference>
<dbReference type="InterPro" id="IPR009057">
    <property type="entry name" value="Homeodomain-like_sf"/>
</dbReference>
<protein>
    <submittedName>
        <fullName evidence="7">Two-component response regulator</fullName>
    </submittedName>
</protein>
<sequence length="263" mass="30580">MYDKTILVVDDEPRAREGIKRALEKWASGKHRIMTASNGKEALTILQQEKVHVLLTDIRMPEITGLEVLERMNEEEVSPVVIIISAYPDFDYAQKAIGLGVLNYLLKPIKKSELIDAIEKAIHVSNKKERERVIEKVIDDKLINAFDQSSQTREPVREAIQFIDHHLKQDLSLKDVAEHVHLNPSYFSTLFKEQMKLTFSEYLTRRRMQRAKELLITTRMTVSEIAEECGYKTTKYFIRLFKEMEGETPNSYRKRQNKGVSII</sequence>
<organism evidence="7 8">
    <name type="scientific">Geobacillus thermodenitrificans (strain NG80-2)</name>
    <dbReference type="NCBI Taxonomy" id="420246"/>
    <lineage>
        <taxon>Bacteria</taxon>
        <taxon>Bacillati</taxon>
        <taxon>Bacillota</taxon>
        <taxon>Bacilli</taxon>
        <taxon>Bacillales</taxon>
        <taxon>Anoxybacillaceae</taxon>
        <taxon>Geobacillus</taxon>
    </lineage>
</organism>
<dbReference type="SUPFAM" id="SSF46689">
    <property type="entry name" value="Homeodomain-like"/>
    <property type="match status" value="2"/>
</dbReference>
<evidence type="ECO:0000256" key="4">
    <source>
        <dbReference type="PROSITE-ProRule" id="PRU00169"/>
    </source>
</evidence>
<reference evidence="7 8" key="1">
    <citation type="journal article" date="2007" name="Proc. Natl. Acad. Sci. U.S.A.">
        <title>Genome and proteome of long-chain alkane degrading Geobacillus thermodenitrificans NG80-2 isolated from a deep-subsurface oil reservoir.</title>
        <authorList>
            <person name="Feng L."/>
            <person name="Wang W."/>
            <person name="Cheng J."/>
            <person name="Ren Y."/>
            <person name="Zhao G."/>
            <person name="Gao C."/>
            <person name="Tang Y."/>
            <person name="Liu X."/>
            <person name="Han W."/>
            <person name="Peng X."/>
            <person name="Liu R."/>
            <person name="Wang L."/>
        </authorList>
    </citation>
    <scope>NUCLEOTIDE SEQUENCE [LARGE SCALE GENOMIC DNA]</scope>
    <source>
        <strain evidence="7 8">NG80-2</strain>
    </source>
</reference>
<evidence type="ECO:0000259" key="5">
    <source>
        <dbReference type="PROSITE" id="PS01124"/>
    </source>
</evidence>
<name>A4IP91_GEOTN</name>